<organism evidence="2 3">
    <name type="scientific">Agrobacterium tumefaciens</name>
    <dbReference type="NCBI Taxonomy" id="358"/>
    <lineage>
        <taxon>Bacteria</taxon>
        <taxon>Pseudomonadati</taxon>
        <taxon>Pseudomonadota</taxon>
        <taxon>Alphaproteobacteria</taxon>
        <taxon>Hyphomicrobiales</taxon>
        <taxon>Rhizobiaceae</taxon>
        <taxon>Rhizobium/Agrobacterium group</taxon>
        <taxon>Agrobacterium</taxon>
        <taxon>Agrobacterium tumefaciens complex</taxon>
    </lineage>
</organism>
<keyword evidence="1" id="KW-0472">Membrane</keyword>
<evidence type="ECO:0000313" key="3">
    <source>
        <dbReference type="Proteomes" id="UP000077098"/>
    </source>
</evidence>
<proteinExistence type="predicted"/>
<dbReference type="InterPro" id="IPR007047">
    <property type="entry name" value="Flp_Fap"/>
</dbReference>
<dbReference type="EMBL" id="LXPS01000033">
    <property type="protein sequence ID" value="OAE41976.1"/>
    <property type="molecule type" value="Genomic_DNA"/>
</dbReference>
<evidence type="ECO:0000313" key="2">
    <source>
        <dbReference type="EMBL" id="OAE41976.1"/>
    </source>
</evidence>
<name>A0A176X678_AGRTU</name>
<feature type="transmembrane region" description="Helical" evidence="1">
    <location>
        <begin position="20"/>
        <end position="38"/>
    </location>
</feature>
<dbReference type="Proteomes" id="UP000077098">
    <property type="component" value="Unassembled WGS sequence"/>
</dbReference>
<keyword evidence="1" id="KW-1133">Transmembrane helix</keyword>
<protein>
    <submittedName>
        <fullName evidence="2">Fimbriae associated protein</fullName>
    </submittedName>
</protein>
<reference evidence="2 3" key="1">
    <citation type="submission" date="2016-05" db="EMBL/GenBank/DDBJ databases">
        <authorList>
            <person name="Lavstsen T."/>
            <person name="Jespersen J.S."/>
        </authorList>
    </citation>
    <scope>NUCLEOTIDE SEQUENCE [LARGE SCALE GENOMIC DNA]</scope>
    <source>
        <strain evidence="2 3">KCJ1736</strain>
    </source>
</reference>
<dbReference type="RefSeq" id="WP_063950082.1">
    <property type="nucleotide sequence ID" value="NZ_CP072309.1"/>
</dbReference>
<sequence>MLHSLVHFWKNENGATAIEYGLIVGIISAALIGGATQLSSNINGVFQFIVDTFNSISI</sequence>
<dbReference type="AlphaFoldDB" id="A0A176X678"/>
<comment type="caution">
    <text evidence="2">The sequence shown here is derived from an EMBL/GenBank/DDBJ whole genome shotgun (WGS) entry which is preliminary data.</text>
</comment>
<gene>
    <name evidence="2" type="ORF">A7J57_02705</name>
</gene>
<evidence type="ECO:0000256" key="1">
    <source>
        <dbReference type="SAM" id="Phobius"/>
    </source>
</evidence>
<accession>A0A176X678</accession>
<dbReference type="Pfam" id="PF04964">
    <property type="entry name" value="Flp_Fap"/>
    <property type="match status" value="1"/>
</dbReference>
<keyword evidence="1" id="KW-0812">Transmembrane</keyword>